<reference evidence="1 2" key="1">
    <citation type="submission" date="2015-07" db="EMBL/GenBank/DDBJ databases">
        <title>The genome of Dufourea novaeangliae.</title>
        <authorList>
            <person name="Pan H."/>
            <person name="Kapheim K."/>
        </authorList>
    </citation>
    <scope>NUCLEOTIDE SEQUENCE [LARGE SCALE GENOMIC DNA]</scope>
    <source>
        <strain evidence="1">0120121106</strain>
        <tissue evidence="1">Whole body</tissue>
    </source>
</reference>
<evidence type="ECO:0000313" key="2">
    <source>
        <dbReference type="Proteomes" id="UP000076502"/>
    </source>
</evidence>
<proteinExistence type="predicted"/>
<name>A0A154PPK2_DUFNO</name>
<dbReference type="EMBL" id="KQ434991">
    <property type="protein sequence ID" value="KZC13178.1"/>
    <property type="molecule type" value="Genomic_DNA"/>
</dbReference>
<sequence>MSSRVFAHVQLKYSPYVHSGTNSFLFAINPKIDREHCEIMNTKKFVCASAAVIVLKLSAKSKNKESKINDGGTLHCLKTDNDIVEAIY</sequence>
<accession>A0A154PPK2</accession>
<organism evidence="1 2">
    <name type="scientific">Dufourea novaeangliae</name>
    <name type="common">Sweat bee</name>
    <dbReference type="NCBI Taxonomy" id="178035"/>
    <lineage>
        <taxon>Eukaryota</taxon>
        <taxon>Metazoa</taxon>
        <taxon>Ecdysozoa</taxon>
        <taxon>Arthropoda</taxon>
        <taxon>Hexapoda</taxon>
        <taxon>Insecta</taxon>
        <taxon>Pterygota</taxon>
        <taxon>Neoptera</taxon>
        <taxon>Endopterygota</taxon>
        <taxon>Hymenoptera</taxon>
        <taxon>Apocrita</taxon>
        <taxon>Aculeata</taxon>
        <taxon>Apoidea</taxon>
        <taxon>Anthophila</taxon>
        <taxon>Halictidae</taxon>
        <taxon>Rophitinae</taxon>
        <taxon>Dufourea</taxon>
    </lineage>
</organism>
<dbReference type="AlphaFoldDB" id="A0A154PPK2"/>
<evidence type="ECO:0000313" key="1">
    <source>
        <dbReference type="EMBL" id="KZC13178.1"/>
    </source>
</evidence>
<gene>
    <name evidence="1" type="ORF">WN55_05910</name>
</gene>
<protein>
    <submittedName>
        <fullName evidence="1">Uncharacterized protein</fullName>
    </submittedName>
</protein>
<dbReference type="Proteomes" id="UP000076502">
    <property type="component" value="Unassembled WGS sequence"/>
</dbReference>
<keyword evidence="2" id="KW-1185">Reference proteome</keyword>